<dbReference type="Proteomes" id="UP000295684">
    <property type="component" value="Unassembled WGS sequence"/>
</dbReference>
<name>A0A4R2HL07_9SPHI</name>
<evidence type="ECO:0000259" key="11">
    <source>
        <dbReference type="SMART" id="SM00477"/>
    </source>
</evidence>
<dbReference type="Gene3D" id="2.60.40.2630">
    <property type="match status" value="1"/>
</dbReference>
<evidence type="ECO:0000313" key="14">
    <source>
        <dbReference type="EMBL" id="TCO30678.1"/>
    </source>
</evidence>
<feature type="chain" id="PRO_5020653982" evidence="10">
    <location>
        <begin position="21"/>
        <end position="550"/>
    </location>
</feature>
<gene>
    <name evidence="14" type="ORF">EV200_101112</name>
    <name evidence="13" type="ORF">GCM10011413_38780</name>
</gene>
<dbReference type="InterPro" id="IPR025049">
    <property type="entry name" value="Mfa-like_1"/>
</dbReference>
<dbReference type="SUPFAM" id="SSF54060">
    <property type="entry name" value="His-Me finger endonucleases"/>
    <property type="match status" value="1"/>
</dbReference>
<dbReference type="EMBL" id="BMJO01000008">
    <property type="protein sequence ID" value="GGE68343.1"/>
    <property type="molecule type" value="Genomic_DNA"/>
</dbReference>
<dbReference type="OrthoDB" id="9811262at2"/>
<keyword evidence="3" id="KW-0540">Nuclease</keyword>
<reference evidence="13" key="1">
    <citation type="journal article" date="2014" name="Int. J. Syst. Evol. Microbiol.">
        <title>Complete genome of a new Firmicutes species belonging to the dominant human colonic microbiota ('Ruminococcus bicirculans') reveals two chromosomes and a selective capacity to utilize plant glucans.</title>
        <authorList>
            <consortium name="NISC Comparative Sequencing Program"/>
            <person name="Wegmann U."/>
            <person name="Louis P."/>
            <person name="Goesmann A."/>
            <person name="Henrissat B."/>
            <person name="Duncan S.H."/>
            <person name="Flint H.J."/>
        </authorList>
    </citation>
    <scope>NUCLEOTIDE SEQUENCE</scope>
    <source>
        <strain evidence="13">CGMCC 1.15644</strain>
    </source>
</reference>
<evidence type="ECO:0000313" key="15">
    <source>
        <dbReference type="Proteomes" id="UP000295684"/>
    </source>
</evidence>
<keyword evidence="16" id="KW-1185">Reference proteome</keyword>
<evidence type="ECO:0000313" key="16">
    <source>
        <dbReference type="Proteomes" id="UP000622648"/>
    </source>
</evidence>
<dbReference type="InterPro" id="IPR044929">
    <property type="entry name" value="DNA/RNA_non-sp_Endonuclease_sf"/>
</dbReference>
<dbReference type="CDD" id="cd13121">
    <property type="entry name" value="BF2867_like_C"/>
    <property type="match status" value="1"/>
</dbReference>
<dbReference type="Pfam" id="PF13149">
    <property type="entry name" value="Mfa_like_1"/>
    <property type="match status" value="1"/>
</dbReference>
<dbReference type="InterPro" id="IPR020821">
    <property type="entry name" value="ENPP1-3/EXOG-like_nuc-like"/>
</dbReference>
<dbReference type="CDD" id="cd00091">
    <property type="entry name" value="NUC"/>
    <property type="match status" value="1"/>
</dbReference>
<dbReference type="PANTHER" id="PTHR13966:SF5">
    <property type="entry name" value="ENDONUCLEASE G, MITOCHONDRIAL"/>
    <property type="match status" value="1"/>
</dbReference>
<dbReference type="GO" id="GO:0046872">
    <property type="term" value="F:metal ion binding"/>
    <property type="evidence" value="ECO:0007669"/>
    <property type="project" value="UniProtKB-KW"/>
</dbReference>
<reference evidence="16" key="2">
    <citation type="journal article" date="2019" name="Int. J. Syst. Evol. Microbiol.">
        <title>The Global Catalogue of Microorganisms (GCM) 10K type strain sequencing project: providing services to taxonomists for standard genome sequencing and annotation.</title>
        <authorList>
            <consortium name="The Broad Institute Genomics Platform"/>
            <consortium name="The Broad Institute Genome Sequencing Center for Infectious Disease"/>
            <person name="Wu L."/>
            <person name="Ma J."/>
        </authorList>
    </citation>
    <scope>NUCLEOTIDE SEQUENCE [LARGE SCALE GENOMIC DNA]</scope>
    <source>
        <strain evidence="16">CGMCC 1.15644</strain>
    </source>
</reference>
<keyword evidence="4 9" id="KW-0479">Metal-binding</keyword>
<evidence type="ECO:0000256" key="4">
    <source>
        <dbReference type="ARBA" id="ARBA00022723"/>
    </source>
</evidence>
<comment type="caution">
    <text evidence="14">The sequence shown here is derived from an EMBL/GenBank/DDBJ whole genome shotgun (WGS) entry which is preliminary data.</text>
</comment>
<evidence type="ECO:0000256" key="2">
    <source>
        <dbReference type="ARBA" id="ARBA00010052"/>
    </source>
</evidence>
<evidence type="ECO:0000313" key="13">
    <source>
        <dbReference type="EMBL" id="GGE68343.1"/>
    </source>
</evidence>
<dbReference type="SMART" id="SM00892">
    <property type="entry name" value="Endonuclease_NS"/>
    <property type="match status" value="1"/>
</dbReference>
<protein>
    <submittedName>
        <fullName evidence="14">Endonuclease G</fullName>
    </submittedName>
</protein>
<dbReference type="CDD" id="cd13120">
    <property type="entry name" value="BF2867_like_N"/>
    <property type="match status" value="1"/>
</dbReference>
<dbReference type="InterPro" id="IPR040255">
    <property type="entry name" value="Non-specific_endonuclease"/>
</dbReference>
<reference evidence="13" key="4">
    <citation type="submission" date="2024-05" db="EMBL/GenBank/DDBJ databases">
        <authorList>
            <person name="Sun Q."/>
            <person name="Zhou Y."/>
        </authorList>
    </citation>
    <scope>NUCLEOTIDE SEQUENCE</scope>
    <source>
        <strain evidence="13">CGMCC 1.15644</strain>
    </source>
</reference>
<dbReference type="AlphaFoldDB" id="A0A4R2HL07"/>
<keyword evidence="7" id="KW-0460">Magnesium</keyword>
<evidence type="ECO:0000256" key="1">
    <source>
        <dbReference type="ARBA" id="ARBA00001946"/>
    </source>
</evidence>
<dbReference type="PANTHER" id="PTHR13966">
    <property type="entry name" value="ENDONUCLEASE RELATED"/>
    <property type="match status" value="1"/>
</dbReference>
<accession>A0A4R2HL07</accession>
<dbReference type="GO" id="GO:0004519">
    <property type="term" value="F:endonuclease activity"/>
    <property type="evidence" value="ECO:0007669"/>
    <property type="project" value="UniProtKB-KW"/>
</dbReference>
<feature type="domain" description="ENPP1-3/EXOG-like endonuclease/phosphodiesterase" evidence="11">
    <location>
        <begin position="343"/>
        <end position="539"/>
    </location>
</feature>
<dbReference type="EMBL" id="SLWO01000001">
    <property type="protein sequence ID" value="TCO30678.1"/>
    <property type="molecule type" value="Genomic_DNA"/>
</dbReference>
<feature type="active site" description="Proton acceptor" evidence="8">
    <location>
        <position position="404"/>
    </location>
</feature>
<dbReference type="RefSeq" id="WP_132528882.1">
    <property type="nucleotide sequence ID" value="NZ_BMJO01000008.1"/>
</dbReference>
<dbReference type="Proteomes" id="UP000622648">
    <property type="component" value="Unassembled WGS sequence"/>
</dbReference>
<dbReference type="InterPro" id="IPR018524">
    <property type="entry name" value="DNA/RNA_endonuclease_AS"/>
</dbReference>
<evidence type="ECO:0000256" key="8">
    <source>
        <dbReference type="PIRSR" id="PIRSR640255-1"/>
    </source>
</evidence>
<dbReference type="Pfam" id="PF01223">
    <property type="entry name" value="Endonuclease_NS"/>
    <property type="match status" value="1"/>
</dbReference>
<dbReference type="InterPro" id="IPR042278">
    <property type="entry name" value="Mfa-like_1_N"/>
</dbReference>
<evidence type="ECO:0000256" key="9">
    <source>
        <dbReference type="PIRSR" id="PIRSR640255-2"/>
    </source>
</evidence>
<feature type="signal peptide" evidence="10">
    <location>
        <begin position="1"/>
        <end position="20"/>
    </location>
</feature>
<evidence type="ECO:0000256" key="7">
    <source>
        <dbReference type="ARBA" id="ARBA00022842"/>
    </source>
</evidence>
<dbReference type="Gene3D" id="2.60.40.2620">
    <property type="entry name" value="Fimbrillin-like"/>
    <property type="match status" value="1"/>
</dbReference>
<comment type="similarity">
    <text evidence="2">Belongs to the DNA/RNA non-specific endonuclease family.</text>
</comment>
<reference evidence="14 15" key="3">
    <citation type="submission" date="2019-03" db="EMBL/GenBank/DDBJ databases">
        <title>Genomic Encyclopedia of Type Strains, Phase IV (KMG-IV): sequencing the most valuable type-strain genomes for metagenomic binning, comparative biology and taxonomic classification.</title>
        <authorList>
            <person name="Goeker M."/>
        </authorList>
    </citation>
    <scope>NUCLEOTIDE SEQUENCE [LARGE SCALE GENOMIC DNA]</scope>
    <source>
        <strain evidence="14 15">DSM 103236</strain>
    </source>
</reference>
<evidence type="ECO:0000256" key="5">
    <source>
        <dbReference type="ARBA" id="ARBA00022759"/>
    </source>
</evidence>
<evidence type="ECO:0000256" key="6">
    <source>
        <dbReference type="ARBA" id="ARBA00022801"/>
    </source>
</evidence>
<feature type="domain" description="DNA/RNA non-specific endonuclease/pyrophosphatase/phosphodiesterase" evidence="12">
    <location>
        <begin position="342"/>
        <end position="539"/>
    </location>
</feature>
<dbReference type="GO" id="GO:0003676">
    <property type="term" value="F:nucleic acid binding"/>
    <property type="evidence" value="ECO:0007669"/>
    <property type="project" value="InterPro"/>
</dbReference>
<dbReference type="InterPro" id="IPR001604">
    <property type="entry name" value="Endo_G_ENPP1-like_dom"/>
</dbReference>
<feature type="binding site" evidence="9">
    <location>
        <position position="435"/>
    </location>
    <ligand>
        <name>Mg(2+)</name>
        <dbReference type="ChEBI" id="CHEBI:18420"/>
        <note>catalytic</note>
    </ligand>
</feature>
<evidence type="ECO:0000256" key="10">
    <source>
        <dbReference type="SAM" id="SignalP"/>
    </source>
</evidence>
<sequence>MRIRNLQFASIFALVLFATACKKDNPKEPDVVVDNRTAVRFSSSIDGQIKTKATNNKWDANDVIGVFMKTGNGFTNVISSNKAYTTSGDGEFKPSATDQSLFYPENGSAVDFVAYYPFNQSLVGNGYSVNVENQNNQAAIDLMYANNATGLSKTSTNANLIFTHQLSKIEITVKNGAGVADLNGLSTSIVGVKSKADFDLASGIMVAQDQKTSILAKTSIKDITTVAEAILIPTTDETNTKIVFTIGTKTFTWNLPANTIFEKGKKYSYEIELKGEGTGTTGIAATLKAIITNWNEVPSGSYSLDQETTINPPAQYGYMETPIVNTDNNTLYVAHGFPGRTGVRNYSMLYDKRYKLAYWVAYPLHASYIGSSGRSDAWAFDPAISSSDQVNLSSSFGNGYDRGHQIPSGDRTATRDLNATTFYYSNMTAQVSSMNQGIWNNLEQQVRTWTAQSDTLYVVTGAGITTASDQNITYLKGSAIPKYYYKALAMKKGDTYYTIGFRINNQVIPSSTNYNSYRVSVSDIEKETGYTFFPKLSKTVKETIDNNIWK</sequence>
<dbReference type="GO" id="GO:0016787">
    <property type="term" value="F:hydrolase activity"/>
    <property type="evidence" value="ECO:0007669"/>
    <property type="project" value="UniProtKB-KW"/>
</dbReference>
<organism evidence="14 15">
    <name type="scientific">Pedobacter psychrotolerans</name>
    <dbReference type="NCBI Taxonomy" id="1843235"/>
    <lineage>
        <taxon>Bacteria</taxon>
        <taxon>Pseudomonadati</taxon>
        <taxon>Bacteroidota</taxon>
        <taxon>Sphingobacteriia</taxon>
        <taxon>Sphingobacteriales</taxon>
        <taxon>Sphingobacteriaceae</taxon>
        <taxon>Pedobacter</taxon>
    </lineage>
</organism>
<keyword evidence="10" id="KW-0732">Signal</keyword>
<evidence type="ECO:0000259" key="12">
    <source>
        <dbReference type="SMART" id="SM00892"/>
    </source>
</evidence>
<keyword evidence="6" id="KW-0378">Hydrolase</keyword>
<dbReference type="PROSITE" id="PS01070">
    <property type="entry name" value="NUCLEASE_NON_SPEC"/>
    <property type="match status" value="1"/>
</dbReference>
<evidence type="ECO:0000256" key="3">
    <source>
        <dbReference type="ARBA" id="ARBA00022722"/>
    </source>
</evidence>
<proteinExistence type="inferred from homology"/>
<dbReference type="InterPro" id="IPR044925">
    <property type="entry name" value="His-Me_finger_sf"/>
</dbReference>
<dbReference type="Gene3D" id="3.40.570.10">
    <property type="entry name" value="Extracellular Endonuclease, subunit A"/>
    <property type="match status" value="1"/>
</dbReference>
<comment type="cofactor">
    <cofactor evidence="1">
        <name>Mg(2+)</name>
        <dbReference type="ChEBI" id="CHEBI:18420"/>
    </cofactor>
</comment>
<dbReference type="SMART" id="SM00477">
    <property type="entry name" value="NUC"/>
    <property type="match status" value="1"/>
</dbReference>
<keyword evidence="5 14" id="KW-0255">Endonuclease</keyword>
<dbReference type="PROSITE" id="PS51257">
    <property type="entry name" value="PROKAR_LIPOPROTEIN"/>
    <property type="match status" value="1"/>
</dbReference>